<evidence type="ECO:0000313" key="3">
    <source>
        <dbReference type="EMBL" id="KAG7166994.1"/>
    </source>
</evidence>
<evidence type="ECO:0000256" key="2">
    <source>
        <dbReference type="SAM" id="SignalP"/>
    </source>
</evidence>
<reference evidence="3" key="1">
    <citation type="journal article" date="2021" name="Sci. Adv.">
        <title>The American lobster genome reveals insights on longevity, neural, and immune adaptations.</title>
        <authorList>
            <person name="Polinski J.M."/>
            <person name="Zimin A.V."/>
            <person name="Clark K.F."/>
            <person name="Kohn A.B."/>
            <person name="Sadowski N."/>
            <person name="Timp W."/>
            <person name="Ptitsyn A."/>
            <person name="Khanna P."/>
            <person name="Romanova D.Y."/>
            <person name="Williams P."/>
            <person name="Greenwood S.J."/>
            <person name="Moroz L.L."/>
            <person name="Walt D.R."/>
            <person name="Bodnar A.G."/>
        </authorList>
    </citation>
    <scope>NUCLEOTIDE SEQUENCE</scope>
    <source>
        <strain evidence="3">GMGI-L3</strain>
    </source>
</reference>
<gene>
    <name evidence="3" type="primary">Apod-L3</name>
    <name evidence="3" type="ORF">Hamer_G005297</name>
</gene>
<dbReference type="OrthoDB" id="6359662at2759"/>
<name>A0A8J5K3V0_HOMAM</name>
<dbReference type="GO" id="GO:0000302">
    <property type="term" value="P:response to reactive oxygen species"/>
    <property type="evidence" value="ECO:0007669"/>
    <property type="project" value="TreeGrafter"/>
</dbReference>
<dbReference type="EMBL" id="JAHLQT010021845">
    <property type="protein sequence ID" value="KAG7166994.1"/>
    <property type="molecule type" value="Genomic_DNA"/>
</dbReference>
<organism evidence="3 4">
    <name type="scientific">Homarus americanus</name>
    <name type="common">American lobster</name>
    <dbReference type="NCBI Taxonomy" id="6706"/>
    <lineage>
        <taxon>Eukaryota</taxon>
        <taxon>Metazoa</taxon>
        <taxon>Ecdysozoa</taxon>
        <taxon>Arthropoda</taxon>
        <taxon>Crustacea</taxon>
        <taxon>Multicrustacea</taxon>
        <taxon>Malacostraca</taxon>
        <taxon>Eumalacostraca</taxon>
        <taxon>Eucarida</taxon>
        <taxon>Decapoda</taxon>
        <taxon>Pleocyemata</taxon>
        <taxon>Astacidea</taxon>
        <taxon>Nephropoidea</taxon>
        <taxon>Nephropidae</taxon>
        <taxon>Homarus</taxon>
    </lineage>
</organism>
<dbReference type="PROSITE" id="PS00213">
    <property type="entry name" value="LIPOCALIN"/>
    <property type="match status" value="1"/>
</dbReference>
<feature type="region of interest" description="Disordered" evidence="1">
    <location>
        <begin position="209"/>
        <end position="229"/>
    </location>
</feature>
<feature type="compositionally biased region" description="Acidic residues" evidence="1">
    <location>
        <begin position="213"/>
        <end position="229"/>
    </location>
</feature>
<sequence>MVRTMEGVVVVLAGLVALVTAHKFEMGTCKPKPGVENFDPQQFSGTWYVIETFMSTSSCITDTYTQTGEGFQVKRTKELYPGRIFSIDHIFTVTGDIRFKDPNGDLSAMTLEWPWSMRNHDVTVLDTDYSQYAIVYDCQSMFIVRRVSYSIIGRERTLDNSTIESAKSKLVELGVKLNNLSTVNHENCNKEGEADFDLNFDEVINTFSGGSDGEAEEEVETVDVGENEV</sequence>
<protein>
    <submittedName>
        <fullName evidence="3">Apolipoprotein D-like 3</fullName>
    </submittedName>
</protein>
<evidence type="ECO:0000313" key="4">
    <source>
        <dbReference type="Proteomes" id="UP000747542"/>
    </source>
</evidence>
<keyword evidence="2" id="KW-0732">Signal</keyword>
<dbReference type="AlphaFoldDB" id="A0A8J5K3V0"/>
<proteinExistence type="predicted"/>
<keyword evidence="4" id="KW-1185">Reference proteome</keyword>
<dbReference type="PANTHER" id="PTHR10612">
    <property type="entry name" value="APOLIPOPROTEIN D"/>
    <property type="match status" value="1"/>
</dbReference>
<comment type="caution">
    <text evidence="3">The sequence shown here is derived from an EMBL/GenBank/DDBJ whole genome shotgun (WGS) entry which is preliminary data.</text>
</comment>
<dbReference type="PANTHER" id="PTHR10612:SF49">
    <property type="entry name" value="APOLIPOPROTEIN D-LIKE PROTEIN"/>
    <property type="match status" value="1"/>
</dbReference>
<dbReference type="GO" id="GO:0006629">
    <property type="term" value="P:lipid metabolic process"/>
    <property type="evidence" value="ECO:0007669"/>
    <property type="project" value="TreeGrafter"/>
</dbReference>
<feature type="signal peptide" evidence="2">
    <location>
        <begin position="1"/>
        <end position="21"/>
    </location>
</feature>
<accession>A0A8J5K3V0</accession>
<evidence type="ECO:0000256" key="1">
    <source>
        <dbReference type="SAM" id="MobiDB-lite"/>
    </source>
</evidence>
<dbReference type="InterPro" id="IPR022272">
    <property type="entry name" value="Lipocalin_CS"/>
</dbReference>
<dbReference type="GO" id="GO:0005737">
    <property type="term" value="C:cytoplasm"/>
    <property type="evidence" value="ECO:0007669"/>
    <property type="project" value="TreeGrafter"/>
</dbReference>
<dbReference type="Proteomes" id="UP000747542">
    <property type="component" value="Unassembled WGS sequence"/>
</dbReference>
<feature type="chain" id="PRO_5035177366" evidence="2">
    <location>
        <begin position="22"/>
        <end position="229"/>
    </location>
</feature>